<evidence type="ECO:0000313" key="2">
    <source>
        <dbReference type="EMBL" id="LAA45115.1"/>
    </source>
</evidence>
<dbReference type="EMBL" id="IACJ01068492">
    <property type="protein sequence ID" value="LAA45115.1"/>
    <property type="molecule type" value="Transcribed_RNA"/>
</dbReference>
<feature type="compositionally biased region" description="Basic residues" evidence="1">
    <location>
        <begin position="37"/>
        <end position="50"/>
    </location>
</feature>
<evidence type="ECO:0000256" key="1">
    <source>
        <dbReference type="SAM" id="MobiDB-lite"/>
    </source>
</evidence>
<accession>A0A2D4FCA7</accession>
<feature type="compositionally biased region" description="Basic and acidic residues" evidence="1">
    <location>
        <begin position="53"/>
        <end position="69"/>
    </location>
</feature>
<organism evidence="2">
    <name type="scientific">Micrurus corallinus</name>
    <name type="common">Brazilian coral snake</name>
    <dbReference type="NCBI Taxonomy" id="54390"/>
    <lineage>
        <taxon>Eukaryota</taxon>
        <taxon>Metazoa</taxon>
        <taxon>Chordata</taxon>
        <taxon>Craniata</taxon>
        <taxon>Vertebrata</taxon>
        <taxon>Euteleostomi</taxon>
        <taxon>Lepidosauria</taxon>
        <taxon>Squamata</taxon>
        <taxon>Bifurcata</taxon>
        <taxon>Unidentata</taxon>
        <taxon>Episquamata</taxon>
        <taxon>Toxicofera</taxon>
        <taxon>Serpentes</taxon>
        <taxon>Colubroidea</taxon>
        <taxon>Elapidae</taxon>
        <taxon>Elapinae</taxon>
        <taxon>Micrurus</taxon>
    </lineage>
</organism>
<sequence length="129" mass="15136">MPGKKYQTPNSRYRWRRRRRRRGATRKQIRFITMVCRRGRSSRLKGRQISRRSILESRFRGEREKKALDEDPLPPPSKKKTLSDQAGSDKIRNGAQEETTQNYVRRASWCVRKKPGIQLGTQGHEISAA</sequence>
<proteinExistence type="predicted"/>
<reference evidence="2" key="2">
    <citation type="submission" date="2017-11" db="EMBL/GenBank/DDBJ databases">
        <title>Coralsnake Venomics: Analyses of Venom Gland Transcriptomes and Proteomes of Six Brazilian Taxa.</title>
        <authorList>
            <person name="Aird S.D."/>
            <person name="Jorge da Silva N."/>
            <person name="Qiu L."/>
            <person name="Villar-Briones A."/>
            <person name="Aparecida-Saddi V."/>
            <person name="Campos-Telles M.P."/>
            <person name="Grau M."/>
            <person name="Mikheyev A.S."/>
        </authorList>
    </citation>
    <scope>NUCLEOTIDE SEQUENCE</scope>
    <source>
        <tissue evidence="2">Venom_gland</tissue>
    </source>
</reference>
<dbReference type="AlphaFoldDB" id="A0A2D4FCA7"/>
<protein>
    <submittedName>
        <fullName evidence="2">Uncharacterized protein</fullName>
    </submittedName>
</protein>
<feature type="region of interest" description="Disordered" evidence="1">
    <location>
        <begin position="1"/>
        <end position="99"/>
    </location>
</feature>
<reference evidence="2" key="1">
    <citation type="submission" date="2017-07" db="EMBL/GenBank/DDBJ databases">
        <authorList>
            <person name="Mikheyev A."/>
            <person name="Grau M."/>
        </authorList>
    </citation>
    <scope>NUCLEOTIDE SEQUENCE</scope>
    <source>
        <tissue evidence="2">Venom_gland</tissue>
    </source>
</reference>
<feature type="compositionally biased region" description="Basic residues" evidence="1">
    <location>
        <begin position="13"/>
        <end position="29"/>
    </location>
</feature>
<name>A0A2D4FCA7_MICCO</name>